<name>A0ABV9QSD7_9GAMM</name>
<evidence type="ECO:0000313" key="3">
    <source>
        <dbReference type="Proteomes" id="UP001595886"/>
    </source>
</evidence>
<gene>
    <name evidence="2" type="ORF">ACFO6Q_06325</name>
</gene>
<reference evidence="3" key="1">
    <citation type="journal article" date="2019" name="Int. J. Syst. Evol. Microbiol.">
        <title>The Global Catalogue of Microorganisms (GCM) 10K type strain sequencing project: providing services to taxonomists for standard genome sequencing and annotation.</title>
        <authorList>
            <consortium name="The Broad Institute Genomics Platform"/>
            <consortium name="The Broad Institute Genome Sequencing Center for Infectious Disease"/>
            <person name="Wu L."/>
            <person name="Ma J."/>
        </authorList>
    </citation>
    <scope>NUCLEOTIDE SEQUENCE [LARGE SCALE GENOMIC DNA]</scope>
    <source>
        <strain evidence="3">CCUG 30340</strain>
    </source>
</reference>
<dbReference type="Proteomes" id="UP001595886">
    <property type="component" value="Unassembled WGS sequence"/>
</dbReference>
<organism evidence="2 3">
    <name type="scientific">Dokdonella ginsengisoli</name>
    <dbReference type="NCBI Taxonomy" id="363846"/>
    <lineage>
        <taxon>Bacteria</taxon>
        <taxon>Pseudomonadati</taxon>
        <taxon>Pseudomonadota</taxon>
        <taxon>Gammaproteobacteria</taxon>
        <taxon>Lysobacterales</taxon>
        <taxon>Rhodanobacteraceae</taxon>
        <taxon>Dokdonella</taxon>
    </lineage>
</organism>
<feature type="transmembrane region" description="Helical" evidence="1">
    <location>
        <begin position="29"/>
        <end position="46"/>
    </location>
</feature>
<evidence type="ECO:0000256" key="1">
    <source>
        <dbReference type="SAM" id="Phobius"/>
    </source>
</evidence>
<proteinExistence type="predicted"/>
<dbReference type="RefSeq" id="WP_380019739.1">
    <property type="nucleotide sequence ID" value="NZ_JBHSHD010000006.1"/>
</dbReference>
<keyword evidence="3" id="KW-1185">Reference proteome</keyword>
<dbReference type="EMBL" id="JBHSHD010000006">
    <property type="protein sequence ID" value="MFC4819930.1"/>
    <property type="molecule type" value="Genomic_DNA"/>
</dbReference>
<protein>
    <submittedName>
        <fullName evidence="2">Uncharacterized protein</fullName>
    </submittedName>
</protein>
<sequence>MFRWIVLVLAVLGLALVFTTKSPAVLGLALLSSLVGVVGFIFSLAADRIASNARPDTAMASVDELAALGKRYGAARKPASGGVTKVFAEGADDAGR</sequence>
<accession>A0ABV9QSD7</accession>
<comment type="caution">
    <text evidence="2">The sequence shown here is derived from an EMBL/GenBank/DDBJ whole genome shotgun (WGS) entry which is preliminary data.</text>
</comment>
<keyword evidence="1" id="KW-1133">Transmembrane helix</keyword>
<evidence type="ECO:0000313" key="2">
    <source>
        <dbReference type="EMBL" id="MFC4819930.1"/>
    </source>
</evidence>
<keyword evidence="1" id="KW-0812">Transmembrane</keyword>
<keyword evidence="1" id="KW-0472">Membrane</keyword>